<evidence type="ECO:0000256" key="3">
    <source>
        <dbReference type="ARBA" id="ARBA00022475"/>
    </source>
</evidence>
<feature type="transmembrane region" description="Helical" evidence="7">
    <location>
        <begin position="194"/>
        <end position="214"/>
    </location>
</feature>
<evidence type="ECO:0000256" key="1">
    <source>
        <dbReference type="ARBA" id="ARBA00004141"/>
    </source>
</evidence>
<keyword evidence="6 7" id="KW-0472">Membrane</keyword>
<gene>
    <name evidence="8" type="ORF">CLV88_10143</name>
</gene>
<proteinExistence type="predicted"/>
<dbReference type="PANTHER" id="PTHR36838">
    <property type="entry name" value="AUXIN EFFLUX CARRIER FAMILY PROTEIN"/>
    <property type="match status" value="1"/>
</dbReference>
<feature type="transmembrane region" description="Helical" evidence="7">
    <location>
        <begin position="35"/>
        <end position="56"/>
    </location>
</feature>
<dbReference type="PANTHER" id="PTHR36838:SF3">
    <property type="entry name" value="TRANSPORTER AUXIN EFFLUX CARRIER EC FAMILY"/>
    <property type="match status" value="1"/>
</dbReference>
<evidence type="ECO:0000313" key="9">
    <source>
        <dbReference type="Proteomes" id="UP000240418"/>
    </source>
</evidence>
<dbReference type="EMBL" id="PYGJ01000001">
    <property type="protein sequence ID" value="PSL21620.1"/>
    <property type="molecule type" value="Genomic_DNA"/>
</dbReference>
<dbReference type="RefSeq" id="WP_106606368.1">
    <property type="nucleotide sequence ID" value="NZ_PYGJ01000001.1"/>
</dbReference>
<keyword evidence="5 7" id="KW-1133">Transmembrane helix</keyword>
<evidence type="ECO:0008006" key="10">
    <source>
        <dbReference type="Google" id="ProtNLM"/>
    </source>
</evidence>
<keyword evidence="9" id="KW-1185">Reference proteome</keyword>
<feature type="transmembrane region" description="Helical" evidence="7">
    <location>
        <begin position="281"/>
        <end position="299"/>
    </location>
</feature>
<feature type="transmembrane region" description="Helical" evidence="7">
    <location>
        <begin position="250"/>
        <end position="269"/>
    </location>
</feature>
<dbReference type="GO" id="GO:0055085">
    <property type="term" value="P:transmembrane transport"/>
    <property type="evidence" value="ECO:0007669"/>
    <property type="project" value="InterPro"/>
</dbReference>
<evidence type="ECO:0000256" key="5">
    <source>
        <dbReference type="ARBA" id="ARBA00022989"/>
    </source>
</evidence>
<feature type="transmembrane region" description="Helical" evidence="7">
    <location>
        <begin position="127"/>
        <end position="148"/>
    </location>
</feature>
<accession>A0A2P8FIS4</accession>
<feature type="transmembrane region" description="Helical" evidence="7">
    <location>
        <begin position="95"/>
        <end position="115"/>
    </location>
</feature>
<evidence type="ECO:0000256" key="4">
    <source>
        <dbReference type="ARBA" id="ARBA00022692"/>
    </source>
</evidence>
<dbReference type="AlphaFoldDB" id="A0A2P8FIS4"/>
<evidence type="ECO:0000256" key="6">
    <source>
        <dbReference type="ARBA" id="ARBA00023136"/>
    </source>
</evidence>
<evidence type="ECO:0000256" key="2">
    <source>
        <dbReference type="ARBA" id="ARBA00022448"/>
    </source>
</evidence>
<dbReference type="Pfam" id="PF03547">
    <property type="entry name" value="Mem_trans"/>
    <property type="match status" value="1"/>
</dbReference>
<comment type="subcellular location">
    <subcellularLocation>
        <location evidence="1">Membrane</location>
        <topology evidence="1">Multi-pass membrane protein</topology>
    </subcellularLocation>
</comment>
<sequence length="300" mass="31497">MLNAFADPIIPIFAVLVLGYVLARSGAMEIAQASAINRFVFYLAAPALVFSVIASAPTSGIDWAVVRLYFACEVIVYTIIFCVARFGFSRPLGEAILLGMAAGFSNHIFFVLPISTELYGPDAALPFSGIVIGDAIIFCSTVFLVELFGTGAANPARALRSLSRNPFVYAPVLGVAAWNLPNLVPSGIHTFTHFAGAAAAPTSLFALGIVLAAAPLNRLGTMMWILVGTKLALQPTLFKLGQQVVTSEGLSALIPFLIAAGPCGAMPFVIATQYNVQSETIAKAILISTLLSVLSLAVLT</sequence>
<feature type="transmembrane region" description="Helical" evidence="7">
    <location>
        <begin position="6"/>
        <end position="23"/>
    </location>
</feature>
<evidence type="ECO:0000313" key="8">
    <source>
        <dbReference type="EMBL" id="PSL21620.1"/>
    </source>
</evidence>
<reference evidence="8 9" key="1">
    <citation type="submission" date="2018-03" db="EMBL/GenBank/DDBJ databases">
        <title>Genomic Encyclopedia of Archaeal and Bacterial Type Strains, Phase II (KMG-II): from individual species to whole genera.</title>
        <authorList>
            <person name="Goeker M."/>
        </authorList>
    </citation>
    <scope>NUCLEOTIDE SEQUENCE [LARGE SCALE GENOMIC DNA]</scope>
    <source>
        <strain evidence="8 9">DSM 100673</strain>
    </source>
</reference>
<feature type="transmembrane region" description="Helical" evidence="7">
    <location>
        <begin position="68"/>
        <end position="88"/>
    </location>
</feature>
<evidence type="ECO:0000256" key="7">
    <source>
        <dbReference type="SAM" id="Phobius"/>
    </source>
</evidence>
<name>A0A2P8FIS4_9RHOB</name>
<feature type="transmembrane region" description="Helical" evidence="7">
    <location>
        <begin position="168"/>
        <end position="188"/>
    </location>
</feature>
<keyword evidence="2" id="KW-0813">Transport</keyword>
<comment type="caution">
    <text evidence="8">The sequence shown here is derived from an EMBL/GenBank/DDBJ whole genome shotgun (WGS) entry which is preliminary data.</text>
</comment>
<dbReference type="OrthoDB" id="7362338at2"/>
<dbReference type="InterPro" id="IPR004776">
    <property type="entry name" value="Mem_transp_PIN-like"/>
</dbReference>
<dbReference type="Proteomes" id="UP000240418">
    <property type="component" value="Unassembled WGS sequence"/>
</dbReference>
<protein>
    <recommendedName>
        <fullName evidence="10">Malonate transporter</fullName>
    </recommendedName>
</protein>
<dbReference type="GO" id="GO:0016020">
    <property type="term" value="C:membrane"/>
    <property type="evidence" value="ECO:0007669"/>
    <property type="project" value="UniProtKB-SubCell"/>
</dbReference>
<keyword evidence="4 7" id="KW-0812">Transmembrane</keyword>
<keyword evidence="3" id="KW-1003">Cell membrane</keyword>
<organism evidence="8 9">
    <name type="scientific">Shimia abyssi</name>
    <dbReference type="NCBI Taxonomy" id="1662395"/>
    <lineage>
        <taxon>Bacteria</taxon>
        <taxon>Pseudomonadati</taxon>
        <taxon>Pseudomonadota</taxon>
        <taxon>Alphaproteobacteria</taxon>
        <taxon>Rhodobacterales</taxon>
        <taxon>Roseobacteraceae</taxon>
    </lineage>
</organism>